<dbReference type="OrthoDB" id="4062651at2759"/>
<evidence type="ECO:0000313" key="3">
    <source>
        <dbReference type="Proteomes" id="UP000006671"/>
    </source>
</evidence>
<dbReference type="SUPFAM" id="SSF56112">
    <property type="entry name" value="Protein kinase-like (PK-like)"/>
    <property type="match status" value="1"/>
</dbReference>
<organism evidence="3">
    <name type="scientific">Naegleria gruberi</name>
    <name type="common">Amoeba</name>
    <dbReference type="NCBI Taxonomy" id="5762"/>
    <lineage>
        <taxon>Eukaryota</taxon>
        <taxon>Discoba</taxon>
        <taxon>Heterolobosea</taxon>
        <taxon>Tetramitia</taxon>
        <taxon>Eutetramitia</taxon>
        <taxon>Vahlkampfiidae</taxon>
        <taxon>Naegleria</taxon>
    </lineage>
</organism>
<accession>D2W105</accession>
<dbReference type="InParanoid" id="D2W105"/>
<dbReference type="GO" id="GO:0005524">
    <property type="term" value="F:ATP binding"/>
    <property type="evidence" value="ECO:0007669"/>
    <property type="project" value="InterPro"/>
</dbReference>
<dbReference type="PROSITE" id="PS00108">
    <property type="entry name" value="PROTEIN_KINASE_ST"/>
    <property type="match status" value="1"/>
</dbReference>
<sequence>MKRNHSESIPTAKKQKTGENKFIENVHLSVSLELISEFYNVSEKTFKPSKSKLRAILKKHQVANIKEIENLKLPAHFTFTTKRMETIFKYTLHGFGITLNNCQTNPLFEEKKETIENILSLLLSYLQSSDIVSLIDKLKKEGLVLNRKYEDYKYNVEMPLNSDTLRLKTIDNLIFSSIIPPFRDSIDTTSEMELSRLYFTPMLSFTSIFSDCSGGSLEANLQTSIPDFRPDDFTLVSFGTSFKCIRIIREDSPDTYENHTSHKDFIALVSQMKMALSQVMRKLIKKDIKDWHKQILVMGITSDSVASNLYTLHCQPKMRDDDTILLSNFTLSFIGSYQHNVVSDRIQLISRIMTSLIYPKNEEVRNYLTTQHSLVQSTKRNYFSFPVWDSYFQRIEYDKDFEIIQTRSTIKKGKINGFEYFIKFNSKNNIYESPHHYSFLTLYAPTLQTSEGNCSLTLAGKSMAKLFEKMNEINVMDFFIDMLVQLCYLQEGNFVHNDIKPENIVLYDNHWFLIDFEIAKRYSDFDINSGKCLGNDDKPITTQSFSEGTFLNSLYSYRFRLQIS</sequence>
<dbReference type="InterPro" id="IPR000719">
    <property type="entry name" value="Prot_kinase_dom"/>
</dbReference>
<dbReference type="InterPro" id="IPR008271">
    <property type="entry name" value="Ser/Thr_kinase_AS"/>
</dbReference>
<dbReference type="AlphaFoldDB" id="D2W105"/>
<dbReference type="EMBL" id="GG738920">
    <property type="protein sequence ID" value="EFC37233.1"/>
    <property type="molecule type" value="Genomic_DNA"/>
</dbReference>
<gene>
    <name evidence="2" type="ORF">NAEGRDRAFT_53860</name>
</gene>
<evidence type="ECO:0000259" key="1">
    <source>
        <dbReference type="PROSITE" id="PS50011"/>
    </source>
</evidence>
<proteinExistence type="predicted"/>
<dbReference type="PROSITE" id="PS50011">
    <property type="entry name" value="PROTEIN_KINASE_DOM"/>
    <property type="match status" value="1"/>
</dbReference>
<dbReference type="GeneID" id="8856873"/>
<dbReference type="RefSeq" id="XP_002669977.1">
    <property type="nucleotide sequence ID" value="XM_002669931.1"/>
</dbReference>
<dbReference type="KEGG" id="ngr:NAEGRDRAFT_53860"/>
<dbReference type="GO" id="GO:0004672">
    <property type="term" value="F:protein kinase activity"/>
    <property type="evidence" value="ECO:0007669"/>
    <property type="project" value="InterPro"/>
</dbReference>
<evidence type="ECO:0000313" key="2">
    <source>
        <dbReference type="EMBL" id="EFC37233.1"/>
    </source>
</evidence>
<dbReference type="Gene3D" id="1.10.510.10">
    <property type="entry name" value="Transferase(Phosphotransferase) domain 1"/>
    <property type="match status" value="1"/>
</dbReference>
<protein>
    <submittedName>
        <fullName evidence="2">Predicted protein</fullName>
    </submittedName>
</protein>
<keyword evidence="3" id="KW-1185">Reference proteome</keyword>
<feature type="domain" description="Protein kinase" evidence="1">
    <location>
        <begin position="343"/>
        <end position="564"/>
    </location>
</feature>
<name>D2W105_NAEGR</name>
<dbReference type="InterPro" id="IPR011009">
    <property type="entry name" value="Kinase-like_dom_sf"/>
</dbReference>
<dbReference type="Proteomes" id="UP000006671">
    <property type="component" value="Unassembled WGS sequence"/>
</dbReference>
<dbReference type="VEuPathDB" id="AmoebaDB:NAEGRDRAFT_53860"/>
<reference evidence="2 3" key="1">
    <citation type="journal article" date="2010" name="Cell">
        <title>The genome of Naegleria gruberi illuminates early eukaryotic versatility.</title>
        <authorList>
            <person name="Fritz-Laylin L.K."/>
            <person name="Prochnik S.E."/>
            <person name="Ginger M.L."/>
            <person name="Dacks J.B."/>
            <person name="Carpenter M.L."/>
            <person name="Field M.C."/>
            <person name="Kuo A."/>
            <person name="Paredez A."/>
            <person name="Chapman J."/>
            <person name="Pham J."/>
            <person name="Shu S."/>
            <person name="Neupane R."/>
            <person name="Cipriano M."/>
            <person name="Mancuso J."/>
            <person name="Tu H."/>
            <person name="Salamov A."/>
            <person name="Lindquist E."/>
            <person name="Shapiro H."/>
            <person name="Lucas S."/>
            <person name="Grigoriev I.V."/>
            <person name="Cande W.Z."/>
            <person name="Fulton C."/>
            <person name="Rokhsar D.S."/>
            <person name="Dawson S.C."/>
        </authorList>
    </citation>
    <scope>NUCLEOTIDE SEQUENCE [LARGE SCALE GENOMIC DNA]</scope>
    <source>
        <strain evidence="2 3">NEG-M</strain>
    </source>
</reference>